<sequence>MDDLTKKIILKLKEEFEKSNSSARSLGSAVGVSHTTITRMFSFETIPNFDIVVKISKELNVDLFK</sequence>
<organism evidence="2 3">
    <name type="scientific">Empedobacter falsenii</name>
    <dbReference type="NCBI Taxonomy" id="343874"/>
    <lineage>
        <taxon>Bacteria</taxon>
        <taxon>Pseudomonadati</taxon>
        <taxon>Bacteroidota</taxon>
        <taxon>Flavobacteriia</taxon>
        <taxon>Flavobacteriales</taxon>
        <taxon>Weeksellaceae</taxon>
        <taxon>Empedobacter</taxon>
    </lineage>
</organism>
<evidence type="ECO:0000313" key="3">
    <source>
        <dbReference type="Proteomes" id="UP000267844"/>
    </source>
</evidence>
<dbReference type="Proteomes" id="UP000267844">
    <property type="component" value="Unassembled WGS sequence"/>
</dbReference>
<dbReference type="GO" id="GO:0003677">
    <property type="term" value="F:DNA binding"/>
    <property type="evidence" value="ECO:0007669"/>
    <property type="project" value="InterPro"/>
</dbReference>
<proteinExistence type="predicted"/>
<dbReference type="Gene3D" id="1.10.260.40">
    <property type="entry name" value="lambda repressor-like DNA-binding domains"/>
    <property type="match status" value="1"/>
</dbReference>
<dbReference type="CDD" id="cd00093">
    <property type="entry name" value="HTH_XRE"/>
    <property type="match status" value="1"/>
</dbReference>
<dbReference type="PROSITE" id="PS50943">
    <property type="entry name" value="HTH_CROC1"/>
    <property type="match status" value="1"/>
</dbReference>
<name>A0A427BSQ1_9FLAO</name>
<gene>
    <name evidence="2" type="ORF">EGI89_01960</name>
</gene>
<dbReference type="InterPro" id="IPR010982">
    <property type="entry name" value="Lambda_DNA-bd_dom_sf"/>
</dbReference>
<feature type="domain" description="HTH cro/C1-type" evidence="1">
    <location>
        <begin position="12"/>
        <end position="64"/>
    </location>
</feature>
<dbReference type="Pfam" id="PF01381">
    <property type="entry name" value="HTH_3"/>
    <property type="match status" value="1"/>
</dbReference>
<dbReference type="RefSeq" id="WP_125348948.1">
    <property type="nucleotide sequence ID" value="NZ_RHPN01000002.1"/>
</dbReference>
<evidence type="ECO:0000313" key="2">
    <source>
        <dbReference type="EMBL" id="RRT94153.1"/>
    </source>
</evidence>
<comment type="caution">
    <text evidence="2">The sequence shown here is derived from an EMBL/GenBank/DDBJ whole genome shotgun (WGS) entry which is preliminary data.</text>
</comment>
<protein>
    <submittedName>
        <fullName evidence="2">XRE family transcriptional regulator</fullName>
    </submittedName>
</protein>
<dbReference type="EMBL" id="RHPO01000002">
    <property type="protein sequence ID" value="RRT94153.1"/>
    <property type="molecule type" value="Genomic_DNA"/>
</dbReference>
<dbReference type="InterPro" id="IPR001387">
    <property type="entry name" value="Cro/C1-type_HTH"/>
</dbReference>
<evidence type="ECO:0000259" key="1">
    <source>
        <dbReference type="PROSITE" id="PS50943"/>
    </source>
</evidence>
<reference evidence="2 3" key="1">
    <citation type="submission" date="2018-10" db="EMBL/GenBank/DDBJ databases">
        <title>Transmission dynamics of multidrug resistant bacteria on intensive care unit surfaces.</title>
        <authorList>
            <person name="D'Souza A.W."/>
            <person name="Potter R.F."/>
            <person name="Wallace M."/>
            <person name="Shupe A."/>
            <person name="Patel S."/>
            <person name="Sun S."/>
            <person name="Gul D."/>
            <person name="Kwon J.H."/>
            <person name="Andleeb S."/>
            <person name="Burnham C.-A.D."/>
            <person name="Dantas G."/>
        </authorList>
    </citation>
    <scope>NUCLEOTIDE SEQUENCE [LARGE SCALE GENOMIC DNA]</scope>
    <source>
        <strain evidence="2 3">WF_348</strain>
    </source>
</reference>
<dbReference type="AlphaFoldDB" id="A0A427BSQ1"/>
<accession>A0A427BSQ1</accession>
<dbReference type="SUPFAM" id="SSF47413">
    <property type="entry name" value="lambda repressor-like DNA-binding domains"/>
    <property type="match status" value="1"/>
</dbReference>